<organism evidence="7 8">
    <name type="scientific">Albidovulum salinarum</name>
    <dbReference type="NCBI Taxonomy" id="2984153"/>
    <lineage>
        <taxon>Bacteria</taxon>
        <taxon>Pseudomonadati</taxon>
        <taxon>Pseudomonadota</taxon>
        <taxon>Alphaproteobacteria</taxon>
        <taxon>Rhodobacterales</taxon>
        <taxon>Paracoccaceae</taxon>
        <taxon>Albidovulum</taxon>
    </lineage>
</organism>
<evidence type="ECO:0000256" key="2">
    <source>
        <dbReference type="ARBA" id="ARBA00022692"/>
    </source>
</evidence>
<evidence type="ECO:0000313" key="7">
    <source>
        <dbReference type="EMBL" id="MCU9846606.1"/>
    </source>
</evidence>
<gene>
    <name evidence="7" type="ORF">OEZ60_01120</name>
</gene>
<feature type="transmembrane region" description="Helical" evidence="5">
    <location>
        <begin position="37"/>
        <end position="57"/>
    </location>
</feature>
<evidence type="ECO:0000256" key="5">
    <source>
        <dbReference type="SAM" id="Phobius"/>
    </source>
</evidence>
<evidence type="ECO:0000256" key="3">
    <source>
        <dbReference type="ARBA" id="ARBA00022989"/>
    </source>
</evidence>
<dbReference type="Pfam" id="PF04893">
    <property type="entry name" value="Yip1"/>
    <property type="match status" value="1"/>
</dbReference>
<comment type="caution">
    <text evidence="7">The sequence shown here is derived from an EMBL/GenBank/DDBJ whole genome shotgun (WGS) entry which is preliminary data.</text>
</comment>
<dbReference type="EMBL" id="JAOVQO010000001">
    <property type="protein sequence ID" value="MCU9846606.1"/>
    <property type="molecule type" value="Genomic_DNA"/>
</dbReference>
<feature type="transmembrane region" description="Helical" evidence="5">
    <location>
        <begin position="107"/>
        <end position="132"/>
    </location>
</feature>
<protein>
    <submittedName>
        <fullName evidence="7">YIP1 family protein</fullName>
    </submittedName>
</protein>
<evidence type="ECO:0000313" key="8">
    <source>
        <dbReference type="Proteomes" id="UP001209535"/>
    </source>
</evidence>
<feature type="transmembrane region" description="Helical" evidence="5">
    <location>
        <begin position="77"/>
        <end position="95"/>
    </location>
</feature>
<dbReference type="RefSeq" id="WP_263332364.1">
    <property type="nucleotide sequence ID" value="NZ_JAOVQO010000001.1"/>
</dbReference>
<feature type="transmembrane region" description="Helical" evidence="5">
    <location>
        <begin position="168"/>
        <end position="192"/>
    </location>
</feature>
<dbReference type="Proteomes" id="UP001209535">
    <property type="component" value="Unassembled WGS sequence"/>
</dbReference>
<dbReference type="InterPro" id="IPR006977">
    <property type="entry name" value="Yip1_dom"/>
</dbReference>
<feature type="domain" description="Yip1" evidence="6">
    <location>
        <begin position="14"/>
        <end position="184"/>
    </location>
</feature>
<name>A0ABT2WY51_9RHOB</name>
<keyword evidence="4 5" id="KW-0472">Membrane</keyword>
<keyword evidence="2 5" id="KW-0812">Transmembrane</keyword>
<keyword evidence="3 5" id="KW-1133">Transmembrane helix</keyword>
<evidence type="ECO:0000256" key="4">
    <source>
        <dbReference type="ARBA" id="ARBA00023136"/>
    </source>
</evidence>
<proteinExistence type="predicted"/>
<sequence length="198" mass="21373">MTAIGPVIVDLVAHTLRRPREAARRLIDFDLPMEARWLGLLLVAVVALLETRIALLFMPSDQQAAVFAVLADPWLGVAFQILSLVIIAGAMAFVGRIFGGQGVFADALLLVVWLEFLLTLAQAVQMLVMFVAPPLATLIAFAALGMFLWLLAHFTAALHGFRDLAKVFVGMVASFFVIVAVLAVLLAMLGVLPPIEKV</sequence>
<keyword evidence="8" id="KW-1185">Reference proteome</keyword>
<evidence type="ECO:0000259" key="6">
    <source>
        <dbReference type="Pfam" id="PF04893"/>
    </source>
</evidence>
<accession>A0ABT2WY51</accession>
<comment type="subcellular location">
    <subcellularLocation>
        <location evidence="1">Membrane</location>
        <topology evidence="1">Multi-pass membrane protein</topology>
    </subcellularLocation>
</comment>
<reference evidence="7 8" key="1">
    <citation type="submission" date="2022-10" db="EMBL/GenBank/DDBJ databases">
        <title>Defluviimonas sp. nov., isolated from ocean surface sediments.</title>
        <authorList>
            <person name="He W."/>
            <person name="Wang L."/>
            <person name="Zhang D.-F."/>
        </authorList>
    </citation>
    <scope>NUCLEOTIDE SEQUENCE [LARGE SCALE GENOMIC DNA]</scope>
    <source>
        <strain evidence="7 8">WL0024</strain>
    </source>
</reference>
<evidence type="ECO:0000256" key="1">
    <source>
        <dbReference type="ARBA" id="ARBA00004141"/>
    </source>
</evidence>
<feature type="transmembrane region" description="Helical" evidence="5">
    <location>
        <begin position="138"/>
        <end position="161"/>
    </location>
</feature>